<dbReference type="EMBL" id="JBHTIU010000108">
    <property type="protein sequence ID" value="MFD0872433.1"/>
    <property type="molecule type" value="Genomic_DNA"/>
</dbReference>
<dbReference type="Pfam" id="PF02311">
    <property type="entry name" value="AraC_binding"/>
    <property type="match status" value="1"/>
</dbReference>
<feature type="domain" description="HTH araC/xylS-type" evidence="4">
    <location>
        <begin position="190"/>
        <end position="288"/>
    </location>
</feature>
<organism evidence="5 6">
    <name type="scientific">Paenibacillus residui</name>
    <dbReference type="NCBI Taxonomy" id="629724"/>
    <lineage>
        <taxon>Bacteria</taxon>
        <taxon>Bacillati</taxon>
        <taxon>Bacillota</taxon>
        <taxon>Bacilli</taxon>
        <taxon>Bacillales</taxon>
        <taxon>Paenibacillaceae</taxon>
        <taxon>Paenibacillus</taxon>
    </lineage>
</organism>
<dbReference type="RefSeq" id="WP_379291802.1">
    <property type="nucleotide sequence ID" value="NZ_JBHTIU010000108.1"/>
</dbReference>
<evidence type="ECO:0000256" key="1">
    <source>
        <dbReference type="ARBA" id="ARBA00023015"/>
    </source>
</evidence>
<accession>A0ABW3DJB7</accession>
<dbReference type="InterPro" id="IPR018062">
    <property type="entry name" value="HTH_AraC-typ_CS"/>
</dbReference>
<dbReference type="Pfam" id="PF12833">
    <property type="entry name" value="HTH_18"/>
    <property type="match status" value="1"/>
</dbReference>
<dbReference type="InterPro" id="IPR020449">
    <property type="entry name" value="Tscrpt_reg_AraC-type_HTH"/>
</dbReference>
<dbReference type="InterPro" id="IPR009057">
    <property type="entry name" value="Homeodomain-like_sf"/>
</dbReference>
<keyword evidence="1" id="KW-0805">Transcription regulation</keyword>
<name>A0ABW3DJB7_9BACL</name>
<dbReference type="PRINTS" id="PR00032">
    <property type="entry name" value="HTHARAC"/>
</dbReference>
<evidence type="ECO:0000313" key="5">
    <source>
        <dbReference type="EMBL" id="MFD0872433.1"/>
    </source>
</evidence>
<dbReference type="InterPro" id="IPR014710">
    <property type="entry name" value="RmlC-like_jellyroll"/>
</dbReference>
<dbReference type="PANTHER" id="PTHR43280:SF28">
    <property type="entry name" value="HTH-TYPE TRANSCRIPTIONAL ACTIVATOR RHAS"/>
    <property type="match status" value="1"/>
</dbReference>
<dbReference type="InterPro" id="IPR003313">
    <property type="entry name" value="AraC-bd"/>
</dbReference>
<dbReference type="Gene3D" id="2.60.120.10">
    <property type="entry name" value="Jelly Rolls"/>
    <property type="match status" value="1"/>
</dbReference>
<evidence type="ECO:0000313" key="6">
    <source>
        <dbReference type="Proteomes" id="UP001597120"/>
    </source>
</evidence>
<dbReference type="PROSITE" id="PS00041">
    <property type="entry name" value="HTH_ARAC_FAMILY_1"/>
    <property type="match status" value="1"/>
</dbReference>
<protein>
    <submittedName>
        <fullName evidence="5">Helix-turn-helix domain-containing protein</fullName>
    </submittedName>
</protein>
<dbReference type="PROSITE" id="PS01124">
    <property type="entry name" value="HTH_ARAC_FAMILY_2"/>
    <property type="match status" value="1"/>
</dbReference>
<gene>
    <name evidence="5" type="ORF">ACFQ03_25250</name>
</gene>
<proteinExistence type="predicted"/>
<dbReference type="PANTHER" id="PTHR43280">
    <property type="entry name" value="ARAC-FAMILY TRANSCRIPTIONAL REGULATOR"/>
    <property type="match status" value="1"/>
</dbReference>
<dbReference type="Proteomes" id="UP001597120">
    <property type="component" value="Unassembled WGS sequence"/>
</dbReference>
<dbReference type="InterPro" id="IPR018060">
    <property type="entry name" value="HTH_AraC"/>
</dbReference>
<comment type="caution">
    <text evidence="5">The sequence shown here is derived from an EMBL/GenBank/DDBJ whole genome shotgun (WGS) entry which is preliminary data.</text>
</comment>
<evidence type="ECO:0000256" key="3">
    <source>
        <dbReference type="ARBA" id="ARBA00023163"/>
    </source>
</evidence>
<sequence length="290" mass="34223">MDLNALSPYIRVALDNVIVPTWKVKERDLFDYELLYIKEGEVIITVLDQVYNGQPGDIFLFKPRQRHSIAVKGSIPLRQPHIHFDLFYRPDSPEVKVSFKPIEEMSPQEHAWFREDDCSVPPFDLPNHFRLRNPLVFEKLLLDLIREFNMGLPFSQASVKGLFIQLWIFLLREHHWNQNSHIHSNWEQLTKVKQFLNHHFNEEVNVDKLAEMANLSNNHFIRLFKKAFGSSPIKYHQMVRIEKAKEMIQFTSIPLTEIAEEVGFQSIHAFSRAFKQLEGVPPSFYRSQKQ</sequence>
<keyword evidence="3" id="KW-0804">Transcription</keyword>
<dbReference type="Gene3D" id="1.10.10.60">
    <property type="entry name" value="Homeodomain-like"/>
    <property type="match status" value="2"/>
</dbReference>
<keyword evidence="6" id="KW-1185">Reference proteome</keyword>
<evidence type="ECO:0000259" key="4">
    <source>
        <dbReference type="PROSITE" id="PS01124"/>
    </source>
</evidence>
<dbReference type="SUPFAM" id="SSF46689">
    <property type="entry name" value="Homeodomain-like"/>
    <property type="match status" value="2"/>
</dbReference>
<dbReference type="SMART" id="SM00342">
    <property type="entry name" value="HTH_ARAC"/>
    <property type="match status" value="1"/>
</dbReference>
<keyword evidence="2" id="KW-0238">DNA-binding</keyword>
<reference evidence="6" key="1">
    <citation type="journal article" date="2019" name="Int. J. Syst. Evol. Microbiol.">
        <title>The Global Catalogue of Microorganisms (GCM) 10K type strain sequencing project: providing services to taxonomists for standard genome sequencing and annotation.</title>
        <authorList>
            <consortium name="The Broad Institute Genomics Platform"/>
            <consortium name="The Broad Institute Genome Sequencing Center for Infectious Disease"/>
            <person name="Wu L."/>
            <person name="Ma J."/>
        </authorList>
    </citation>
    <scope>NUCLEOTIDE SEQUENCE [LARGE SCALE GENOMIC DNA]</scope>
    <source>
        <strain evidence="6">CCUG 57263</strain>
    </source>
</reference>
<dbReference type="InterPro" id="IPR037923">
    <property type="entry name" value="HTH-like"/>
</dbReference>
<dbReference type="SUPFAM" id="SSF51215">
    <property type="entry name" value="Regulatory protein AraC"/>
    <property type="match status" value="1"/>
</dbReference>
<evidence type="ECO:0000256" key="2">
    <source>
        <dbReference type="ARBA" id="ARBA00023125"/>
    </source>
</evidence>